<organism evidence="1 2">
    <name type="scientific">Undibacterium parvum</name>
    <dbReference type="NCBI Taxonomy" id="401471"/>
    <lineage>
        <taxon>Bacteria</taxon>
        <taxon>Pseudomonadati</taxon>
        <taxon>Pseudomonadota</taxon>
        <taxon>Betaproteobacteria</taxon>
        <taxon>Burkholderiales</taxon>
        <taxon>Oxalobacteraceae</taxon>
        <taxon>Undibacterium</taxon>
    </lineage>
</organism>
<accession>A0A3Q9BNU5</accession>
<reference evidence="1 2" key="1">
    <citation type="journal article" date="2011" name="Int. J. Syst. Evol. Microbiol.">
        <title>Description of Undibacterium oligocarboniphilum sp. nov., isolated from purified water, and Undibacterium pigrum strain CCUG 49012 as the type strain of Undibacterium parvum sp. nov., and emended descriptions of the genus Undibacterium and the species Undibacterium pigrum.</title>
        <authorList>
            <person name="Eder W."/>
            <person name="Wanner G."/>
            <person name="Ludwig W."/>
            <person name="Busse H.J."/>
            <person name="Ziemke-Kageler F."/>
            <person name="Lang E."/>
        </authorList>
    </citation>
    <scope>NUCLEOTIDE SEQUENCE [LARGE SCALE GENOMIC DNA]</scope>
    <source>
        <strain evidence="1 2">DSM 23061</strain>
    </source>
</reference>
<protein>
    <submittedName>
        <fullName evidence="1">Uncharacterized protein</fullName>
    </submittedName>
</protein>
<dbReference type="AlphaFoldDB" id="A0A3Q9BNU5"/>
<proteinExistence type="predicted"/>
<gene>
    <name evidence="1" type="ORF">EJN92_03390</name>
</gene>
<dbReference type="EMBL" id="CP034464">
    <property type="protein sequence ID" value="AZP11137.1"/>
    <property type="molecule type" value="Genomic_DNA"/>
</dbReference>
<dbReference type="Proteomes" id="UP000275663">
    <property type="component" value="Chromosome"/>
</dbReference>
<keyword evidence="2" id="KW-1185">Reference proteome</keyword>
<evidence type="ECO:0000313" key="2">
    <source>
        <dbReference type="Proteomes" id="UP000275663"/>
    </source>
</evidence>
<name>A0A3Q9BNU5_9BURK</name>
<sequence length="89" mass="9295">MSISSLAFPSNTICYNCKPVPSKAESLALQTEQEAKAYQLKRAASNQLEALEPSSSIGVAKSALVSAPAAPPRVNEVGQLTGLYINTTA</sequence>
<dbReference type="KEGG" id="upv:EJN92_03390"/>
<evidence type="ECO:0000313" key="1">
    <source>
        <dbReference type="EMBL" id="AZP11137.1"/>
    </source>
</evidence>
<dbReference type="RefSeq" id="WP_126126536.1">
    <property type="nucleotide sequence ID" value="NZ_CP034464.1"/>
</dbReference>